<dbReference type="OrthoDB" id="5032844at2759"/>
<dbReference type="OMA" id="RDKHFEH"/>
<keyword evidence="4" id="KW-1185">Reference proteome</keyword>
<dbReference type="Proteomes" id="UP000028524">
    <property type="component" value="Unassembled WGS sequence"/>
</dbReference>
<evidence type="ECO:0000256" key="1">
    <source>
        <dbReference type="SAM" id="MobiDB-lite"/>
    </source>
</evidence>
<proteinExistence type="predicted"/>
<name>A0A084QJ17_STAC4</name>
<feature type="domain" description="C2H2-type" evidence="2">
    <location>
        <begin position="179"/>
        <end position="204"/>
    </location>
</feature>
<feature type="compositionally biased region" description="Low complexity" evidence="1">
    <location>
        <begin position="495"/>
        <end position="516"/>
    </location>
</feature>
<dbReference type="AlphaFoldDB" id="A0A084QJ17"/>
<sequence>MFPFIGQEEPPVRPLTDEDQHLLLGLVRKYGIPSLINALNFPGPSSRVSVLSATTLLSTTSVPSLAWTGSEASHAKSDAASIRTQSTWPDTLGDIRTSISESDVGKVSTDSTWLDSPMAITSPLPNIDVTSHPSPRPVVPMNKKYQCPMCFLDKNPVGFGRKSDFKKHLHNFHGADVVWICRTKGCCLSYTTERAYSTHAKEAHRMEALPNSAARTELCPQVVFSCGFSQCKDRIFEAQNNDDASNSRDKYFEHIAKHFEDGYDVNNWDYSVLIHNLMRQQRVKPVWKTCIWPKEKRTQLTWKARSSGDLRRMLECRHLGEEISTLVRLAFILGNAPFTTSSTPPPSEIDLHFQLPFRSQCLKDSIPSGADVVLKSEDTPTTSTFNLAKHRASVAGSVFKIPNRRPKQETRPSTPATVVDDTVMRDDVSIGPHPGTPFPIPSESIWPVDGPKFAPDNTAILPKQMTGSVDATTPMAYPMPIHAQAHQHHQEQHHQQQQQQQQQHQQEQHQQQQQHQQQHHQQQHHQQLHHQQQVQHHQQQQQAWAASLDQMEQMEQMEQYAQDADDYYTCQMSTGQMPTVVRPATPVPHKRPASWGKVMSLEALRPKKKSTPHGSPCLDAEMMQHVPNMYGEAIPTSMPVGYDLPLRMDHEHMMANEQHLYAAQHNHAPMQLNSPTTFFFDDADVRFG</sequence>
<accession>A0A084QJ17</accession>
<evidence type="ECO:0000313" key="4">
    <source>
        <dbReference type="Proteomes" id="UP000028524"/>
    </source>
</evidence>
<dbReference type="InterPro" id="IPR013087">
    <property type="entry name" value="Znf_C2H2_type"/>
</dbReference>
<evidence type="ECO:0000313" key="3">
    <source>
        <dbReference type="EMBL" id="KFA63952.1"/>
    </source>
</evidence>
<feature type="compositionally biased region" description="Basic residues" evidence="1">
    <location>
        <begin position="517"/>
        <end position="528"/>
    </location>
</feature>
<feature type="region of interest" description="Disordered" evidence="1">
    <location>
        <begin position="404"/>
        <end position="441"/>
    </location>
</feature>
<protein>
    <recommendedName>
        <fullName evidence="2">C2H2-type domain-containing protein</fullName>
    </recommendedName>
</protein>
<feature type="compositionally biased region" description="Low complexity" evidence="1">
    <location>
        <begin position="529"/>
        <end position="542"/>
    </location>
</feature>
<reference evidence="3 4" key="1">
    <citation type="journal article" date="2014" name="BMC Genomics">
        <title>Comparative genome sequencing reveals chemotype-specific gene clusters in the toxigenic black mold Stachybotrys.</title>
        <authorList>
            <person name="Semeiks J."/>
            <person name="Borek D."/>
            <person name="Otwinowski Z."/>
            <person name="Grishin N.V."/>
        </authorList>
    </citation>
    <scope>NUCLEOTIDE SEQUENCE [LARGE SCALE GENOMIC DNA]</scope>
    <source>
        <strain evidence="3 4">IBT 40285</strain>
    </source>
</reference>
<feature type="domain" description="C2H2-type" evidence="2">
    <location>
        <begin position="145"/>
        <end position="173"/>
    </location>
</feature>
<organism evidence="3 4">
    <name type="scientific">Stachybotrys chlorohalonatus (strain IBT 40285)</name>
    <dbReference type="NCBI Taxonomy" id="1283841"/>
    <lineage>
        <taxon>Eukaryota</taxon>
        <taxon>Fungi</taxon>
        <taxon>Dikarya</taxon>
        <taxon>Ascomycota</taxon>
        <taxon>Pezizomycotina</taxon>
        <taxon>Sordariomycetes</taxon>
        <taxon>Hypocreomycetidae</taxon>
        <taxon>Hypocreales</taxon>
        <taxon>Stachybotryaceae</taxon>
        <taxon>Stachybotrys</taxon>
    </lineage>
</organism>
<evidence type="ECO:0000259" key="2">
    <source>
        <dbReference type="SMART" id="SM00355"/>
    </source>
</evidence>
<gene>
    <name evidence="3" type="ORF">S40285_03736</name>
</gene>
<dbReference type="SMART" id="SM00355">
    <property type="entry name" value="ZnF_C2H2"/>
    <property type="match status" value="3"/>
</dbReference>
<dbReference type="InParanoid" id="A0A084QJ17"/>
<dbReference type="HOGENOM" id="CLU_022607_0_0_1"/>
<dbReference type="STRING" id="1283841.A0A084QJ17"/>
<feature type="region of interest" description="Disordered" evidence="1">
    <location>
        <begin position="484"/>
        <end position="547"/>
    </location>
</feature>
<dbReference type="EMBL" id="KL660712">
    <property type="protein sequence ID" value="KFA63952.1"/>
    <property type="molecule type" value="Genomic_DNA"/>
</dbReference>
<feature type="domain" description="C2H2-type" evidence="2">
    <location>
        <begin position="224"/>
        <end position="258"/>
    </location>
</feature>